<dbReference type="InterPro" id="IPR037185">
    <property type="entry name" value="EmrE-like"/>
</dbReference>
<comment type="subcellular location">
    <subcellularLocation>
        <location evidence="1 6">Membrane</location>
        <topology evidence="1 6">Multi-pass membrane protein</topology>
    </subcellularLocation>
</comment>
<feature type="transmembrane region" description="Helical" evidence="6">
    <location>
        <begin position="41"/>
        <end position="59"/>
    </location>
</feature>
<feature type="transmembrane region" description="Helical" evidence="6">
    <location>
        <begin position="180"/>
        <end position="199"/>
    </location>
</feature>
<feature type="transmembrane region" description="Helical" evidence="6">
    <location>
        <begin position="71"/>
        <end position="92"/>
    </location>
</feature>
<protein>
    <recommendedName>
        <fullName evidence="6">WAT1-related protein</fullName>
    </recommendedName>
</protein>
<dbReference type="eggNOG" id="ENOG502QSBZ">
    <property type="taxonomic scope" value="Eukaryota"/>
</dbReference>
<evidence type="ECO:0000256" key="2">
    <source>
        <dbReference type="ARBA" id="ARBA00007635"/>
    </source>
</evidence>
<dbReference type="STRING" id="4558.A0A1B6QLB9"/>
<evidence type="ECO:0000256" key="1">
    <source>
        <dbReference type="ARBA" id="ARBA00004141"/>
    </source>
</evidence>
<keyword evidence="4 6" id="KW-1133">Transmembrane helix</keyword>
<dbReference type="InterPro" id="IPR000620">
    <property type="entry name" value="EamA_dom"/>
</dbReference>
<evidence type="ECO:0000313" key="10">
    <source>
        <dbReference type="Proteomes" id="UP000000768"/>
    </source>
</evidence>
<gene>
    <name evidence="9" type="ORF">SORBI_3001G270700</name>
</gene>
<feature type="compositionally biased region" description="Basic and acidic residues" evidence="7">
    <location>
        <begin position="330"/>
        <end position="348"/>
    </location>
</feature>
<evidence type="ECO:0000256" key="5">
    <source>
        <dbReference type="ARBA" id="ARBA00023136"/>
    </source>
</evidence>
<dbReference type="SUPFAM" id="SSF103481">
    <property type="entry name" value="Multidrug resistance efflux transporter EmrE"/>
    <property type="match status" value="2"/>
</dbReference>
<feature type="region of interest" description="Disordered" evidence="7">
    <location>
        <begin position="330"/>
        <end position="354"/>
    </location>
</feature>
<dbReference type="InterPro" id="IPR030184">
    <property type="entry name" value="WAT1-related"/>
</dbReference>
<keyword evidence="10" id="KW-1185">Reference proteome</keyword>
<feature type="transmembrane region" description="Helical" evidence="6">
    <location>
        <begin position="276"/>
        <end position="296"/>
    </location>
</feature>
<feature type="transmembrane region" description="Helical" evidence="6">
    <location>
        <begin position="131"/>
        <end position="151"/>
    </location>
</feature>
<feature type="transmembrane region" description="Helical" evidence="6">
    <location>
        <begin position="243"/>
        <end position="264"/>
    </location>
</feature>
<dbReference type="Proteomes" id="UP000000768">
    <property type="component" value="Chromosome 1"/>
</dbReference>
<evidence type="ECO:0000256" key="3">
    <source>
        <dbReference type="ARBA" id="ARBA00022692"/>
    </source>
</evidence>
<feature type="transmembrane region" description="Helical" evidence="6">
    <location>
        <begin position="302"/>
        <end position="320"/>
    </location>
</feature>
<dbReference type="GO" id="GO:0022857">
    <property type="term" value="F:transmembrane transporter activity"/>
    <property type="evidence" value="ECO:0007669"/>
    <property type="project" value="InterPro"/>
</dbReference>
<dbReference type="AlphaFoldDB" id="A0A1B6QLB9"/>
<accession>A0A1B6QLB9</accession>
<dbReference type="OMA" id="EWLPAIF"/>
<organism evidence="9 10">
    <name type="scientific">Sorghum bicolor</name>
    <name type="common">Sorghum</name>
    <name type="synonym">Sorghum vulgare</name>
    <dbReference type="NCBI Taxonomy" id="4558"/>
    <lineage>
        <taxon>Eukaryota</taxon>
        <taxon>Viridiplantae</taxon>
        <taxon>Streptophyta</taxon>
        <taxon>Embryophyta</taxon>
        <taxon>Tracheophyta</taxon>
        <taxon>Spermatophyta</taxon>
        <taxon>Magnoliopsida</taxon>
        <taxon>Liliopsida</taxon>
        <taxon>Poales</taxon>
        <taxon>Poaceae</taxon>
        <taxon>PACMAD clade</taxon>
        <taxon>Panicoideae</taxon>
        <taxon>Andropogonodae</taxon>
        <taxon>Andropogoneae</taxon>
        <taxon>Sorghinae</taxon>
        <taxon>Sorghum</taxon>
    </lineage>
</organism>
<feature type="transmembrane region" description="Helical" evidence="6">
    <location>
        <begin position="211"/>
        <end position="231"/>
    </location>
</feature>
<comment type="similarity">
    <text evidence="2 6">Belongs to the drug/metabolite transporter (DMT) superfamily. Plant drug/metabolite exporter (P-DME) (TC 2.A.7.4) family.</text>
</comment>
<keyword evidence="5 6" id="KW-0472">Membrane</keyword>
<reference evidence="9 10" key="1">
    <citation type="journal article" date="2009" name="Nature">
        <title>The Sorghum bicolor genome and the diversification of grasses.</title>
        <authorList>
            <person name="Paterson A.H."/>
            <person name="Bowers J.E."/>
            <person name="Bruggmann R."/>
            <person name="Dubchak I."/>
            <person name="Grimwood J."/>
            <person name="Gundlach H."/>
            <person name="Haberer G."/>
            <person name="Hellsten U."/>
            <person name="Mitros T."/>
            <person name="Poliakov A."/>
            <person name="Schmutz J."/>
            <person name="Spannagl M."/>
            <person name="Tang H."/>
            <person name="Wang X."/>
            <person name="Wicker T."/>
            <person name="Bharti A.K."/>
            <person name="Chapman J."/>
            <person name="Feltus F.A."/>
            <person name="Gowik U."/>
            <person name="Grigoriev I.V."/>
            <person name="Lyons E."/>
            <person name="Maher C.A."/>
            <person name="Martis M."/>
            <person name="Narechania A."/>
            <person name="Otillar R.P."/>
            <person name="Penning B.W."/>
            <person name="Salamov A.A."/>
            <person name="Wang Y."/>
            <person name="Zhang L."/>
            <person name="Carpita N.C."/>
            <person name="Freeling M."/>
            <person name="Gingle A.R."/>
            <person name="Hash C.T."/>
            <person name="Keller B."/>
            <person name="Klein P."/>
            <person name="Kresovich S."/>
            <person name="McCann M.C."/>
            <person name="Ming R."/>
            <person name="Peterson D.G."/>
            <person name="Mehboob-ur-Rahman"/>
            <person name="Ware D."/>
            <person name="Westhoff P."/>
            <person name="Mayer K.F."/>
            <person name="Messing J."/>
            <person name="Rokhsar D.S."/>
        </authorList>
    </citation>
    <scope>NUCLEOTIDE SEQUENCE [LARGE SCALE GENOMIC DNA]</scope>
    <source>
        <strain evidence="10">cv. BTx623</strain>
    </source>
</reference>
<evidence type="ECO:0000256" key="7">
    <source>
        <dbReference type="SAM" id="MobiDB-lite"/>
    </source>
</evidence>
<name>A0A1B6QLB9_SORBI</name>
<dbReference type="GO" id="GO:0005886">
    <property type="term" value="C:plasma membrane"/>
    <property type="evidence" value="ECO:0000318"/>
    <property type="project" value="GO_Central"/>
</dbReference>
<dbReference type="Pfam" id="PF00892">
    <property type="entry name" value="EamA"/>
    <property type="match status" value="2"/>
</dbReference>
<proteinExistence type="inferred from homology"/>
<keyword evidence="3 6" id="KW-0812">Transmembrane</keyword>
<dbReference type="EMBL" id="CM000760">
    <property type="protein sequence ID" value="KXG38720.1"/>
    <property type="molecule type" value="Genomic_DNA"/>
</dbReference>
<evidence type="ECO:0000313" key="9">
    <source>
        <dbReference type="EMBL" id="KXG38720.1"/>
    </source>
</evidence>
<feature type="domain" description="EamA" evidence="8">
    <location>
        <begin position="11"/>
        <end position="141"/>
    </location>
</feature>
<feature type="domain" description="EamA" evidence="8">
    <location>
        <begin position="181"/>
        <end position="319"/>
    </location>
</feature>
<evidence type="ECO:0000256" key="4">
    <source>
        <dbReference type="ARBA" id="ARBA00022989"/>
    </source>
</evidence>
<feature type="transmembrane region" description="Helical" evidence="6">
    <location>
        <begin position="98"/>
        <end position="119"/>
    </location>
</feature>
<dbReference type="Gramene" id="KXG38720">
    <property type="protein sequence ID" value="KXG38720"/>
    <property type="gene ID" value="SORBI_3001G270700"/>
</dbReference>
<sequence>MASSKEWWPASFMALVQVFTTGLLLLTKVVVDDGVSVCTLLTYRFFMGAIFVIPFAAILEKGKWKEIKLKAFIWIFTSALVGFTIPGLYYIGLGDTSPGYAINFYNIIPIATFILAVLFRKEPLNLKSLVGNIKVIGTLVCVGGTLVISLYKGKVLHLWPTNIIGYHPKQSGSAFGHHHMRGTVLLIVSCLSLAVWYTVQAQMLKVFPYKYWSTVATCFVGCIQMAVVGVAMNREKVTWQLKWNMSLLTIVYSAILNTAAKFVMISWVVTQRGPTYPSMFCAVSVLFTTVLDSLLLGHDLSVGSILGMFMILAGLYLFLWGKRKELVPNKEEKPNDEVHSQSEDKIKESSGSNV</sequence>
<dbReference type="PANTHER" id="PTHR31218">
    <property type="entry name" value="WAT1-RELATED PROTEIN"/>
    <property type="match status" value="1"/>
</dbReference>
<dbReference type="InParanoid" id="A0A1B6QLB9"/>
<reference evidence="10" key="2">
    <citation type="journal article" date="2018" name="Plant J.">
        <title>The Sorghum bicolor reference genome: improved assembly, gene annotations, a transcriptome atlas, and signatures of genome organization.</title>
        <authorList>
            <person name="McCormick R.F."/>
            <person name="Truong S.K."/>
            <person name="Sreedasyam A."/>
            <person name="Jenkins J."/>
            <person name="Shu S."/>
            <person name="Sims D."/>
            <person name="Kennedy M."/>
            <person name="Amirebrahimi M."/>
            <person name="Weers B.D."/>
            <person name="McKinley B."/>
            <person name="Mattison A."/>
            <person name="Morishige D.T."/>
            <person name="Grimwood J."/>
            <person name="Schmutz J."/>
            <person name="Mullet J.E."/>
        </authorList>
    </citation>
    <scope>NUCLEOTIDE SEQUENCE [LARGE SCALE GENOMIC DNA]</scope>
    <source>
        <strain evidence="10">cv. BTx623</strain>
    </source>
</reference>
<evidence type="ECO:0000256" key="6">
    <source>
        <dbReference type="RuleBase" id="RU363077"/>
    </source>
</evidence>
<evidence type="ECO:0000259" key="8">
    <source>
        <dbReference type="Pfam" id="PF00892"/>
    </source>
</evidence>